<dbReference type="InterPro" id="IPR008984">
    <property type="entry name" value="SMAD_FHA_dom_sf"/>
</dbReference>
<dbReference type="InterPro" id="IPR000253">
    <property type="entry name" value="FHA_dom"/>
</dbReference>
<dbReference type="Gene3D" id="3.30.70.1230">
    <property type="entry name" value="Nucleotide cyclase"/>
    <property type="match status" value="1"/>
</dbReference>
<dbReference type="CDD" id="cd07302">
    <property type="entry name" value="CHD"/>
    <property type="match status" value="1"/>
</dbReference>
<dbReference type="Pfam" id="PF00211">
    <property type="entry name" value="Guanylate_cyc"/>
    <property type="match status" value="1"/>
</dbReference>
<dbReference type="PROSITE" id="PS50006">
    <property type="entry name" value="FHA_DOMAIN"/>
    <property type="match status" value="1"/>
</dbReference>
<evidence type="ECO:0000259" key="2">
    <source>
        <dbReference type="PROSITE" id="PS50125"/>
    </source>
</evidence>
<protein>
    <submittedName>
        <fullName evidence="3">FHA domain-containing protein</fullName>
    </submittedName>
</protein>
<dbReference type="GO" id="GO:0035556">
    <property type="term" value="P:intracellular signal transduction"/>
    <property type="evidence" value="ECO:0007669"/>
    <property type="project" value="InterPro"/>
</dbReference>
<dbReference type="KEGG" id="sand:H3309_03515"/>
<reference evidence="3 4" key="1">
    <citation type="submission" date="2020-07" db="EMBL/GenBank/DDBJ databases">
        <title>Complete genome sequence for Sandaracinobacter sp. M6.</title>
        <authorList>
            <person name="Tang Y."/>
            <person name="Liu Q."/>
            <person name="Guo Z."/>
            <person name="Lei P."/>
            <person name="Huang B."/>
        </authorList>
    </citation>
    <scope>NUCLEOTIDE SEQUENCE [LARGE SCALE GENOMIC DNA]</scope>
    <source>
        <strain evidence="3 4">M6</strain>
    </source>
</reference>
<dbReference type="CDD" id="cd00060">
    <property type="entry name" value="FHA"/>
    <property type="match status" value="1"/>
</dbReference>
<dbReference type="GO" id="GO:0009190">
    <property type="term" value="P:cyclic nucleotide biosynthetic process"/>
    <property type="evidence" value="ECO:0007669"/>
    <property type="project" value="InterPro"/>
</dbReference>
<proteinExistence type="predicted"/>
<dbReference type="SMART" id="SM00240">
    <property type="entry name" value="FHA"/>
    <property type="match status" value="1"/>
</dbReference>
<dbReference type="GO" id="GO:0004016">
    <property type="term" value="F:adenylate cyclase activity"/>
    <property type="evidence" value="ECO:0007669"/>
    <property type="project" value="UniProtKB-ARBA"/>
</dbReference>
<feature type="domain" description="FHA" evidence="1">
    <location>
        <begin position="26"/>
        <end position="76"/>
    </location>
</feature>
<dbReference type="PANTHER" id="PTHR43081">
    <property type="entry name" value="ADENYLATE CYCLASE, TERMINAL-DIFFERENTIATION SPECIFIC-RELATED"/>
    <property type="match status" value="1"/>
</dbReference>
<sequence>MEVSARIEATIEGADCSFPLTAGRLFRIGRHADNDVVLKTHAASRHHATIQGDGVGHFHLFDARSSNGTLLNGRVLTGGERLRDGDLVEIGGQQFCFRQSALEVGKRDDSASEHTQFLVSRDLVTVMVVDICDFTGLSRRIGETRIGGLVSDLFRTSGEVLDGNGCWAKKYIGDAVMAVWRHREPVLEPMHLALLLRIFAEFLLLSRDLVVRHALGEPIRMRMALNAGYAATGNMGSAGTADFTAMGDTVNKAFRLEGGAKALGADVLIAADMIGLIHPRLPAGSIPDSIDLPLKGYDAPEPVHVMSYAQAGALARAILASGRGD</sequence>
<dbReference type="PROSITE" id="PS50125">
    <property type="entry name" value="GUANYLATE_CYCLASE_2"/>
    <property type="match status" value="1"/>
</dbReference>
<dbReference type="SUPFAM" id="SSF55073">
    <property type="entry name" value="Nucleotide cyclase"/>
    <property type="match status" value="1"/>
</dbReference>
<organism evidence="3 4">
    <name type="scientific">Sandaracinobacteroides saxicola</name>
    <dbReference type="NCBI Taxonomy" id="2759707"/>
    <lineage>
        <taxon>Bacteria</taxon>
        <taxon>Pseudomonadati</taxon>
        <taxon>Pseudomonadota</taxon>
        <taxon>Alphaproteobacteria</taxon>
        <taxon>Sphingomonadales</taxon>
        <taxon>Sphingosinicellaceae</taxon>
        <taxon>Sandaracinobacteroides</taxon>
    </lineage>
</organism>
<gene>
    <name evidence="3" type="ORF">H3309_03515</name>
</gene>
<dbReference type="Proteomes" id="UP000515292">
    <property type="component" value="Chromosome"/>
</dbReference>
<dbReference type="SUPFAM" id="SSF49879">
    <property type="entry name" value="SMAD/FHA domain"/>
    <property type="match status" value="1"/>
</dbReference>
<keyword evidence="4" id="KW-1185">Reference proteome</keyword>
<evidence type="ECO:0000313" key="3">
    <source>
        <dbReference type="EMBL" id="QMW23577.1"/>
    </source>
</evidence>
<dbReference type="InterPro" id="IPR001054">
    <property type="entry name" value="A/G_cyclase"/>
</dbReference>
<evidence type="ECO:0000313" key="4">
    <source>
        <dbReference type="Proteomes" id="UP000515292"/>
    </source>
</evidence>
<feature type="domain" description="Guanylate cyclase" evidence="2">
    <location>
        <begin position="125"/>
        <end position="257"/>
    </location>
</feature>
<dbReference type="EMBL" id="CP059851">
    <property type="protein sequence ID" value="QMW23577.1"/>
    <property type="molecule type" value="Genomic_DNA"/>
</dbReference>
<dbReference type="PANTHER" id="PTHR43081:SF1">
    <property type="entry name" value="ADENYLATE CYCLASE, TERMINAL-DIFFERENTIATION SPECIFIC"/>
    <property type="match status" value="1"/>
</dbReference>
<dbReference type="Pfam" id="PF00498">
    <property type="entry name" value="FHA"/>
    <property type="match status" value="1"/>
</dbReference>
<dbReference type="InterPro" id="IPR029787">
    <property type="entry name" value="Nucleotide_cyclase"/>
</dbReference>
<dbReference type="InterPro" id="IPR050697">
    <property type="entry name" value="Adenylyl/Guanylyl_Cyclase_3/4"/>
</dbReference>
<dbReference type="AlphaFoldDB" id="A0A7G5IJN5"/>
<evidence type="ECO:0000259" key="1">
    <source>
        <dbReference type="PROSITE" id="PS50006"/>
    </source>
</evidence>
<dbReference type="Gene3D" id="2.60.200.20">
    <property type="match status" value="1"/>
</dbReference>
<accession>A0A7G5IJN5</accession>
<name>A0A7G5IJN5_9SPHN</name>